<sequence length="333" mass="36550">MNERNIIETQPERTDLPLIVIPVIVESMIEPFAANFPLLHDIARIRMHCDFTLDTDTILERTKDAEAVIVIGFHITDDILDAMTVRGHVSCFAFGGTGVASYINLPVARERGIRVCNVVHYGDHAVAEHAFALIMELARQVGRLDAQVRRGDWGGIDGIGLHGKKLGLVGFGGIGRTVARIANGFGMKTLVWNSHVHGIDGLDITLIDDMDEVFAQSDIISLHLPLLDGTAGIITSRQLDRMRPGSMIVNTARAEIIEPGALTRRLQRGDVRAAIDVFDHEPLPMDDPLRSLDNVVLTPHVAWRDDEACVNLTRQVIDAVASYFTGGDYNAVL</sequence>
<dbReference type="InterPro" id="IPR050857">
    <property type="entry name" value="D-2-hydroxyacid_DH"/>
</dbReference>
<dbReference type="Gene3D" id="3.40.50.720">
    <property type="entry name" value="NAD(P)-binding Rossmann-like Domain"/>
    <property type="match status" value="2"/>
</dbReference>
<dbReference type="EMBL" id="LRPO01000029">
    <property type="protein sequence ID" value="KWZ81472.1"/>
    <property type="molecule type" value="Genomic_DNA"/>
</dbReference>
<keyword evidence="3" id="KW-0520">NAD</keyword>
<protein>
    <submittedName>
        <fullName evidence="5">4-phosphoerythronate dehydrogenase</fullName>
    </submittedName>
</protein>
<reference evidence="5 6" key="1">
    <citation type="submission" date="2016-01" db="EMBL/GenBank/DDBJ databases">
        <authorList>
            <person name="Oliw E.H."/>
        </authorList>
    </citation>
    <scope>NUCLEOTIDE SEQUENCE [LARGE SCALE GENOMIC DNA]</scope>
    <source>
        <strain evidence="5 6">MJR8628B</strain>
    </source>
</reference>
<dbReference type="Pfam" id="PF00389">
    <property type="entry name" value="2-Hacid_dh"/>
    <property type="match status" value="1"/>
</dbReference>
<evidence type="ECO:0000256" key="1">
    <source>
        <dbReference type="ARBA" id="ARBA00005854"/>
    </source>
</evidence>
<proteinExistence type="inferred from homology"/>
<dbReference type="AlphaFoldDB" id="A0A0H2PUY3"/>
<dbReference type="PANTHER" id="PTHR42789:SF1">
    <property type="entry name" value="D-ISOMER SPECIFIC 2-HYDROXYACID DEHYDROGENASE FAMILY PROTEIN (AFU_ORTHOLOGUE AFUA_6G10090)"/>
    <property type="match status" value="1"/>
</dbReference>
<dbReference type="RefSeq" id="WP_003816135.1">
    <property type="nucleotide sequence ID" value="NZ_CP069279.1"/>
</dbReference>
<evidence type="ECO:0000313" key="5">
    <source>
        <dbReference type="EMBL" id="KWZ81472.1"/>
    </source>
</evidence>
<gene>
    <name evidence="5" type="ORF">HMPREF3196_00936</name>
</gene>
<dbReference type="GO" id="GO:0016616">
    <property type="term" value="F:oxidoreductase activity, acting on the CH-OH group of donors, NAD or NADP as acceptor"/>
    <property type="evidence" value="ECO:0007669"/>
    <property type="project" value="InterPro"/>
</dbReference>
<accession>A0A0H2PUY3</accession>
<name>A0A0H2PUY3_BIFBI</name>
<dbReference type="PATRIC" id="fig|1681.46.peg.143"/>
<dbReference type="InterPro" id="IPR036291">
    <property type="entry name" value="NAD(P)-bd_dom_sf"/>
</dbReference>
<dbReference type="CDD" id="cd12169">
    <property type="entry name" value="PGDH_like_1"/>
    <property type="match status" value="1"/>
</dbReference>
<evidence type="ECO:0000256" key="3">
    <source>
        <dbReference type="ARBA" id="ARBA00023027"/>
    </source>
</evidence>
<keyword evidence="2 4" id="KW-0560">Oxidoreductase</keyword>
<comment type="similarity">
    <text evidence="1 4">Belongs to the D-isomer specific 2-hydroxyacid dehydrogenase family.</text>
</comment>
<dbReference type="Proteomes" id="UP000070092">
    <property type="component" value="Unassembled WGS sequence"/>
</dbReference>
<comment type="caution">
    <text evidence="5">The sequence shown here is derived from an EMBL/GenBank/DDBJ whole genome shotgun (WGS) entry which is preliminary data.</text>
</comment>
<dbReference type="GO" id="GO:0051287">
    <property type="term" value="F:NAD binding"/>
    <property type="evidence" value="ECO:0007669"/>
    <property type="project" value="InterPro"/>
</dbReference>
<dbReference type="SUPFAM" id="SSF51735">
    <property type="entry name" value="NAD(P)-binding Rossmann-fold domains"/>
    <property type="match status" value="1"/>
</dbReference>
<evidence type="ECO:0000313" key="6">
    <source>
        <dbReference type="Proteomes" id="UP000070092"/>
    </source>
</evidence>
<evidence type="ECO:0000256" key="4">
    <source>
        <dbReference type="RuleBase" id="RU003719"/>
    </source>
</evidence>
<dbReference type="PANTHER" id="PTHR42789">
    <property type="entry name" value="D-ISOMER SPECIFIC 2-HYDROXYACID DEHYDROGENASE FAMILY PROTEIN (AFU_ORTHOLOGUE AFUA_6G10090)"/>
    <property type="match status" value="1"/>
</dbReference>
<dbReference type="SUPFAM" id="SSF52283">
    <property type="entry name" value="Formate/glycerate dehydrogenase catalytic domain-like"/>
    <property type="match status" value="1"/>
</dbReference>
<organism evidence="5 6">
    <name type="scientific">Bifidobacterium bifidum</name>
    <dbReference type="NCBI Taxonomy" id="1681"/>
    <lineage>
        <taxon>Bacteria</taxon>
        <taxon>Bacillati</taxon>
        <taxon>Actinomycetota</taxon>
        <taxon>Actinomycetes</taxon>
        <taxon>Bifidobacteriales</taxon>
        <taxon>Bifidobacteriaceae</taxon>
        <taxon>Bifidobacterium</taxon>
    </lineage>
</organism>
<dbReference type="InterPro" id="IPR006140">
    <property type="entry name" value="D-isomer_DH_NAD-bd"/>
</dbReference>
<dbReference type="InterPro" id="IPR006139">
    <property type="entry name" value="D-isomer_2_OHA_DH_cat_dom"/>
</dbReference>
<evidence type="ECO:0000256" key="2">
    <source>
        <dbReference type="ARBA" id="ARBA00023002"/>
    </source>
</evidence>
<dbReference type="Pfam" id="PF02826">
    <property type="entry name" value="2-Hacid_dh_C"/>
    <property type="match status" value="1"/>
</dbReference>